<keyword evidence="7" id="KW-1015">Disulfide bond</keyword>
<dbReference type="OrthoDB" id="9800167at2"/>
<dbReference type="KEGG" id="hte:Hydth_1484"/>
<dbReference type="AlphaFoldDB" id="D3DJE4"/>
<organism evidence="12 13">
    <name type="scientific">Hydrogenobacter thermophilus (strain DSM 6534 / IAM 12695 / TK-6)</name>
    <dbReference type="NCBI Taxonomy" id="608538"/>
    <lineage>
        <taxon>Bacteria</taxon>
        <taxon>Pseudomonadati</taxon>
        <taxon>Aquificota</taxon>
        <taxon>Aquificia</taxon>
        <taxon>Aquificales</taxon>
        <taxon>Aquificaceae</taxon>
        <taxon>Hydrogenobacter</taxon>
    </lineage>
</organism>
<reference evidence="12 13" key="1">
    <citation type="journal article" date="2010" name="J. Bacteriol.">
        <title>Complete genome sequence of the thermophilic, obligately chemolithoautotrophic hydrogen-oxidizing bacterium Hydrogenobacter thermophilus TK-6.</title>
        <authorList>
            <person name="Arai H."/>
            <person name="Kanbe H."/>
            <person name="Ishii M."/>
            <person name="Igarashi Y."/>
        </authorList>
    </citation>
    <scope>NUCLEOTIDE SEQUENCE [LARGE SCALE GENOMIC DNA]</scope>
    <source>
        <strain evidence="13">DSM 6534 / IAM 12695 / TK-6 [Tokyo]</strain>
    </source>
</reference>
<keyword evidence="4 9" id="KW-0274">FAD</keyword>
<dbReference type="SUPFAM" id="SSF55424">
    <property type="entry name" value="FAD/NAD-linked reductases, dimerisation (C-terminal) domain"/>
    <property type="match status" value="1"/>
</dbReference>
<evidence type="ECO:0000259" key="10">
    <source>
        <dbReference type="Pfam" id="PF02852"/>
    </source>
</evidence>
<protein>
    <submittedName>
        <fullName evidence="12">Pyruvate/2-oxoglutarate dehydrogenase complex E3 component</fullName>
    </submittedName>
</protein>
<dbReference type="PROSITE" id="PS00076">
    <property type="entry name" value="PYRIDINE_REDOX_1"/>
    <property type="match status" value="1"/>
</dbReference>
<dbReference type="Gene3D" id="3.30.390.30">
    <property type="match status" value="1"/>
</dbReference>
<dbReference type="Gene3D" id="3.50.50.60">
    <property type="entry name" value="FAD/NAD(P)-binding domain"/>
    <property type="match status" value="3"/>
</dbReference>
<feature type="domain" description="FAD/NAD(P)-binding" evidence="11">
    <location>
        <begin position="4"/>
        <end position="224"/>
    </location>
</feature>
<evidence type="ECO:0000256" key="8">
    <source>
        <dbReference type="ARBA" id="ARBA00023284"/>
    </source>
</evidence>
<proteinExistence type="inferred from homology"/>
<keyword evidence="3 9" id="KW-0285">Flavoprotein</keyword>
<dbReference type="InterPro" id="IPR023753">
    <property type="entry name" value="FAD/NAD-binding_dom"/>
</dbReference>
<dbReference type="PRINTS" id="PR00411">
    <property type="entry name" value="PNDRDTASEI"/>
</dbReference>
<dbReference type="SUPFAM" id="SSF51905">
    <property type="entry name" value="FAD/NAD(P)-binding domain"/>
    <property type="match status" value="2"/>
</dbReference>
<keyword evidence="8 9" id="KW-0676">Redox-active center</keyword>
<dbReference type="Pfam" id="PF07992">
    <property type="entry name" value="Pyr_redox_2"/>
    <property type="match status" value="1"/>
</dbReference>
<evidence type="ECO:0000256" key="5">
    <source>
        <dbReference type="ARBA" id="ARBA00023002"/>
    </source>
</evidence>
<dbReference type="PANTHER" id="PTHR22912:SF151">
    <property type="entry name" value="DIHYDROLIPOYL DEHYDROGENASE, MITOCHONDRIAL"/>
    <property type="match status" value="1"/>
</dbReference>
<evidence type="ECO:0000256" key="7">
    <source>
        <dbReference type="ARBA" id="ARBA00023157"/>
    </source>
</evidence>
<comment type="similarity">
    <text evidence="2 9">Belongs to the class-I pyridine nucleotide-disulfide oxidoreductase family.</text>
</comment>
<evidence type="ECO:0000259" key="11">
    <source>
        <dbReference type="Pfam" id="PF07992"/>
    </source>
</evidence>
<name>D3DJE4_HYDTT</name>
<evidence type="ECO:0000256" key="1">
    <source>
        <dbReference type="ARBA" id="ARBA00001974"/>
    </source>
</evidence>
<comment type="cofactor">
    <cofactor evidence="1">
        <name>FAD</name>
        <dbReference type="ChEBI" id="CHEBI:57692"/>
    </cofactor>
</comment>
<dbReference type="eggNOG" id="COG1249">
    <property type="taxonomic scope" value="Bacteria"/>
</dbReference>
<sequence length="420" mass="47633">MFDYDVIILGGGLAYTAAEILRNKGLKVAIVEKNKEHLGGVCLHEGCVPTKLYLFEAQKIYDMKNSRLLEWKGGDVKLKRLVEYKERLRKKLREDIERLLKGVDIIYGDGTLTDRHTVVVGERQIRGRYIIVNTGKRQTWGFGLEPDGKRVITTDEAINLESLPEKLQIVGDDYIAFEFATFFAVLGSQVNLYFDNPMSFAHTSIKNRFLKELELLGIALHPIKDFKTESITLLVKRRVPNSECVGDLIQKDENNHILVDAHYETSIKDHYAVGDVNGLSETAHAARMQSLIVSKRILGERSFYIRPENIPYVLYTVPLSYAKVGLTKMELERRGIKHTEKSVSLRAFSSSYIQHSEDGMCFLYFDSRGFLLGCEVLSRGAGEIISSLTVSLYSELNISHMSKVLLPHPTLSEIPFLRLV</sequence>
<evidence type="ECO:0000256" key="4">
    <source>
        <dbReference type="ARBA" id="ARBA00022827"/>
    </source>
</evidence>
<dbReference type="InterPro" id="IPR050151">
    <property type="entry name" value="Class-I_Pyr_Nuc-Dis_Oxidored"/>
</dbReference>
<keyword evidence="12" id="KW-0670">Pyruvate</keyword>
<keyword evidence="6" id="KW-0520">NAD</keyword>
<dbReference type="PANTHER" id="PTHR22912">
    <property type="entry name" value="DISULFIDE OXIDOREDUCTASE"/>
    <property type="match status" value="1"/>
</dbReference>
<dbReference type="InterPro" id="IPR016156">
    <property type="entry name" value="FAD/NAD-linked_Rdtase_dimer_sf"/>
</dbReference>
<feature type="domain" description="Pyridine nucleotide-disulphide oxidoreductase dimerisation" evidence="10">
    <location>
        <begin position="310"/>
        <end position="413"/>
    </location>
</feature>
<dbReference type="GO" id="GO:0050660">
    <property type="term" value="F:flavin adenine dinucleotide binding"/>
    <property type="evidence" value="ECO:0007669"/>
    <property type="project" value="TreeGrafter"/>
</dbReference>
<dbReference type="Proteomes" id="UP000002574">
    <property type="component" value="Chromosome"/>
</dbReference>
<evidence type="ECO:0000256" key="9">
    <source>
        <dbReference type="RuleBase" id="RU003691"/>
    </source>
</evidence>
<dbReference type="RefSeq" id="WP_012964126.1">
    <property type="nucleotide sequence ID" value="NC_013799.1"/>
</dbReference>
<evidence type="ECO:0000313" key="13">
    <source>
        <dbReference type="Proteomes" id="UP000002574"/>
    </source>
</evidence>
<keyword evidence="5 9" id="KW-0560">Oxidoreductase</keyword>
<evidence type="ECO:0000313" key="12">
    <source>
        <dbReference type="EMBL" id="BAI69946.1"/>
    </source>
</evidence>
<dbReference type="EMBL" id="AP011112">
    <property type="protein sequence ID" value="BAI69946.1"/>
    <property type="molecule type" value="Genomic_DNA"/>
</dbReference>
<keyword evidence="13" id="KW-1185">Reference proteome</keyword>
<evidence type="ECO:0000256" key="3">
    <source>
        <dbReference type="ARBA" id="ARBA00022630"/>
    </source>
</evidence>
<dbReference type="KEGG" id="hth:HTH_1496"/>
<evidence type="ECO:0000256" key="2">
    <source>
        <dbReference type="ARBA" id="ARBA00007532"/>
    </source>
</evidence>
<dbReference type="InterPro" id="IPR012999">
    <property type="entry name" value="Pyr_OxRdtase_I_AS"/>
</dbReference>
<dbReference type="STRING" id="608538.HTH_1496"/>
<dbReference type="GO" id="GO:0006103">
    <property type="term" value="P:2-oxoglutarate metabolic process"/>
    <property type="evidence" value="ECO:0007669"/>
    <property type="project" value="TreeGrafter"/>
</dbReference>
<dbReference type="InterPro" id="IPR004099">
    <property type="entry name" value="Pyr_nucl-diS_OxRdtase_dimer"/>
</dbReference>
<dbReference type="Pfam" id="PF02852">
    <property type="entry name" value="Pyr_redox_dim"/>
    <property type="match status" value="1"/>
</dbReference>
<dbReference type="GO" id="GO:0004148">
    <property type="term" value="F:dihydrolipoyl dehydrogenase (NADH) activity"/>
    <property type="evidence" value="ECO:0007669"/>
    <property type="project" value="TreeGrafter"/>
</dbReference>
<dbReference type="PRINTS" id="PR00368">
    <property type="entry name" value="FADPNR"/>
</dbReference>
<dbReference type="InterPro" id="IPR036188">
    <property type="entry name" value="FAD/NAD-bd_sf"/>
</dbReference>
<accession>D3DJE4</accession>
<gene>
    <name evidence="12" type="ordered locus">HTH_1496</name>
</gene>
<evidence type="ECO:0000256" key="6">
    <source>
        <dbReference type="ARBA" id="ARBA00023027"/>
    </source>
</evidence>